<dbReference type="OrthoDB" id="479131at2"/>
<dbReference type="SUPFAM" id="SSF55874">
    <property type="entry name" value="ATPase domain of HSP90 chaperone/DNA topoisomerase II/histidine kinase"/>
    <property type="match status" value="1"/>
</dbReference>
<evidence type="ECO:0000259" key="1">
    <source>
        <dbReference type="SMART" id="SM00331"/>
    </source>
</evidence>
<dbReference type="Pfam" id="PF13581">
    <property type="entry name" value="HATPase_c_2"/>
    <property type="match status" value="1"/>
</dbReference>
<dbReference type="Pfam" id="PF07228">
    <property type="entry name" value="SpoIIE"/>
    <property type="match status" value="1"/>
</dbReference>
<dbReference type="RefSeq" id="WP_055092792.1">
    <property type="nucleotide sequence ID" value="NZ_JRLF01000006.1"/>
</dbReference>
<sequence>MDNTFSSYKIDDRSLIAFIKREIHNLALQLGFTPHRAAETDIIVAELTSNLIKYAQGGELLYRAHHADGHNQIEIYCLDKGVGIDNIAKIMNDGYSSSNTLGHGLGAIKRLSNDFQIYSLRNWGTVQYVKICDKLDFDIPLMASGFNFSAVSVNYPGERFCGDGYYIKYSKKGFYIFVGDGLGHGANAHEAVQQAIKAFKQTTEHEPTAILREIHEKVKKSRGLVATIAAVDYKSENWNICGVGNINTRIYRGLENKTYTPYNGIIGHNIPRTLNSTIVPYQKHQIIVMHSDGLRTRWNLNDLTSIIKQNPGVIASSLYKDNIRGTDDATVLVGKII</sequence>
<dbReference type="InterPro" id="IPR003594">
    <property type="entry name" value="HATPase_dom"/>
</dbReference>
<keyword evidence="2" id="KW-0418">Kinase</keyword>
<dbReference type="Gene3D" id="3.60.40.10">
    <property type="entry name" value="PPM-type phosphatase domain"/>
    <property type="match status" value="1"/>
</dbReference>
<dbReference type="GO" id="GO:0004674">
    <property type="term" value="F:protein serine/threonine kinase activity"/>
    <property type="evidence" value="ECO:0007669"/>
    <property type="project" value="UniProtKB-KW"/>
</dbReference>
<dbReference type="PATRIC" id="fig|362413.3.peg.3646"/>
<dbReference type="InterPro" id="IPR036457">
    <property type="entry name" value="PPM-type-like_dom_sf"/>
</dbReference>
<dbReference type="InterPro" id="IPR039248">
    <property type="entry name" value="Ptase_RsbX"/>
</dbReference>
<dbReference type="InterPro" id="IPR036890">
    <property type="entry name" value="HATPase_C_sf"/>
</dbReference>
<proteinExistence type="predicted"/>
<dbReference type="PANTHER" id="PTHR35801:SF1">
    <property type="entry name" value="PHOSPHOSERINE PHOSPHATASE RSBX"/>
    <property type="match status" value="1"/>
</dbReference>
<organism evidence="2 3">
    <name type="scientific">Flavobacterium aquidurense</name>
    <dbReference type="NCBI Taxonomy" id="362413"/>
    <lineage>
        <taxon>Bacteria</taxon>
        <taxon>Pseudomonadati</taxon>
        <taxon>Bacteroidota</taxon>
        <taxon>Flavobacteriia</taxon>
        <taxon>Flavobacteriales</taxon>
        <taxon>Flavobacteriaceae</taxon>
        <taxon>Flavobacterium</taxon>
    </lineage>
</organism>
<reference evidence="2 3" key="1">
    <citation type="submission" date="2014-09" db="EMBL/GenBank/DDBJ databases">
        <title>Genome sequence of Flavobacterium aquidurense RC62.</title>
        <authorList>
            <person name="Kim J.F."/>
            <person name="Kwak M.-J."/>
        </authorList>
    </citation>
    <scope>NUCLEOTIDE SEQUENCE [LARGE SCALE GENOMIC DNA]</scope>
    <source>
        <strain evidence="2 3">RC62</strain>
    </source>
</reference>
<dbReference type="PANTHER" id="PTHR35801">
    <property type="entry name" value="PHOSPHOSERINE PHOSPHATASE RSBX"/>
    <property type="match status" value="1"/>
</dbReference>
<dbReference type="SMART" id="SM00331">
    <property type="entry name" value="PP2C_SIG"/>
    <property type="match status" value="1"/>
</dbReference>
<evidence type="ECO:0000313" key="3">
    <source>
        <dbReference type="Proteomes" id="UP000050443"/>
    </source>
</evidence>
<accession>A0A0Q0Y1V0</accession>
<dbReference type="Gene3D" id="3.30.565.10">
    <property type="entry name" value="Histidine kinase-like ATPase, C-terminal domain"/>
    <property type="match status" value="1"/>
</dbReference>
<dbReference type="STRING" id="362413.RC62_3721"/>
<dbReference type="InterPro" id="IPR001932">
    <property type="entry name" value="PPM-type_phosphatase-like_dom"/>
</dbReference>
<comment type="caution">
    <text evidence="2">The sequence shown here is derived from an EMBL/GenBank/DDBJ whole genome shotgun (WGS) entry which is preliminary data.</text>
</comment>
<gene>
    <name evidence="2" type="ORF">RC62_3721</name>
</gene>
<dbReference type="SUPFAM" id="SSF81606">
    <property type="entry name" value="PP2C-like"/>
    <property type="match status" value="1"/>
</dbReference>
<keyword evidence="2" id="KW-0808">Transferase</keyword>
<evidence type="ECO:0000313" key="2">
    <source>
        <dbReference type="EMBL" id="KQB42714.1"/>
    </source>
</evidence>
<dbReference type="AlphaFoldDB" id="A0A0Q0Y1V0"/>
<name>A0A0Q0Y1V0_9FLAO</name>
<keyword evidence="2" id="KW-0723">Serine/threonine-protein kinase</keyword>
<dbReference type="EMBL" id="JRLF01000006">
    <property type="protein sequence ID" value="KQB42714.1"/>
    <property type="molecule type" value="Genomic_DNA"/>
</dbReference>
<dbReference type="Proteomes" id="UP000050443">
    <property type="component" value="Unassembled WGS sequence"/>
</dbReference>
<protein>
    <submittedName>
        <fullName evidence="2">Putative anti-sigma regulatory factor, serine/threonine protein kinase</fullName>
    </submittedName>
</protein>
<feature type="domain" description="PPM-type phosphatase" evidence="1">
    <location>
        <begin position="143"/>
        <end position="336"/>
    </location>
</feature>